<keyword evidence="3" id="KW-0862">Zinc</keyword>
<dbReference type="GO" id="GO:0016567">
    <property type="term" value="P:protein ubiquitination"/>
    <property type="evidence" value="ECO:0007669"/>
    <property type="project" value="TreeGrafter"/>
</dbReference>
<dbReference type="GO" id="GO:0008270">
    <property type="term" value="F:zinc ion binding"/>
    <property type="evidence" value="ECO:0007669"/>
    <property type="project" value="UniProtKB-KW"/>
</dbReference>
<dbReference type="Gene3D" id="6.10.140.100">
    <property type="match status" value="1"/>
</dbReference>
<dbReference type="Pfam" id="PF13920">
    <property type="entry name" value="zf-C3HC4_3"/>
    <property type="match status" value="1"/>
</dbReference>
<feature type="region of interest" description="Disordered" evidence="6">
    <location>
        <begin position="404"/>
        <end position="436"/>
    </location>
</feature>
<dbReference type="EMBL" id="SPLM01000072">
    <property type="protein sequence ID" value="TMW63556.1"/>
    <property type="molecule type" value="Genomic_DNA"/>
</dbReference>
<dbReference type="SMART" id="SM00184">
    <property type="entry name" value="RING"/>
    <property type="match status" value="1"/>
</dbReference>
<dbReference type="Pfam" id="PF02809">
    <property type="entry name" value="UIM"/>
    <property type="match status" value="1"/>
</dbReference>
<dbReference type="GO" id="GO:0061630">
    <property type="term" value="F:ubiquitin protein ligase activity"/>
    <property type="evidence" value="ECO:0007669"/>
    <property type="project" value="TreeGrafter"/>
</dbReference>
<accession>A0A8K1FI88</accession>
<dbReference type="PANTHER" id="PTHR46858:SF5">
    <property type="entry name" value="E3 UBIQUITIN-PROTEIN LIGASE APD1-RELATED"/>
    <property type="match status" value="1"/>
</dbReference>
<keyword evidence="2 5" id="KW-0863">Zinc-finger</keyword>
<dbReference type="Gene3D" id="1.25.40.20">
    <property type="entry name" value="Ankyrin repeat-containing domain"/>
    <property type="match status" value="2"/>
</dbReference>
<keyword evidence="1" id="KW-0479">Metal-binding</keyword>
<reference evidence="8" key="1">
    <citation type="submission" date="2019-03" db="EMBL/GenBank/DDBJ databases">
        <title>Long read genome sequence of the mycoparasitic Pythium oligandrum ATCC 38472 isolated from sugarbeet rhizosphere.</title>
        <authorList>
            <person name="Gaulin E."/>
        </authorList>
    </citation>
    <scope>NUCLEOTIDE SEQUENCE</scope>
    <source>
        <strain evidence="8">ATCC 38472_TT</strain>
    </source>
</reference>
<evidence type="ECO:0000256" key="3">
    <source>
        <dbReference type="ARBA" id="ARBA00022833"/>
    </source>
</evidence>
<evidence type="ECO:0000256" key="2">
    <source>
        <dbReference type="ARBA" id="ARBA00022771"/>
    </source>
</evidence>
<evidence type="ECO:0000256" key="4">
    <source>
        <dbReference type="PROSITE-ProRule" id="PRU00023"/>
    </source>
</evidence>
<dbReference type="InterPro" id="IPR036770">
    <property type="entry name" value="Ankyrin_rpt-contain_sf"/>
</dbReference>
<dbReference type="PROSITE" id="PS50297">
    <property type="entry name" value="ANK_REP_REGION"/>
    <property type="match status" value="2"/>
</dbReference>
<feature type="region of interest" description="Disordered" evidence="6">
    <location>
        <begin position="343"/>
        <end position="368"/>
    </location>
</feature>
<protein>
    <recommendedName>
        <fullName evidence="7">RING-type domain-containing protein</fullName>
    </recommendedName>
</protein>
<dbReference type="OrthoDB" id="1711136at2759"/>
<feature type="repeat" description="ANK" evidence="4">
    <location>
        <begin position="86"/>
        <end position="108"/>
    </location>
</feature>
<dbReference type="InterPro" id="IPR003903">
    <property type="entry name" value="UIM_dom"/>
</dbReference>
<dbReference type="Gene3D" id="3.30.40.10">
    <property type="entry name" value="Zinc/RING finger domain, C3HC4 (zinc finger)"/>
    <property type="match status" value="1"/>
</dbReference>
<feature type="domain" description="RING-type" evidence="7">
    <location>
        <begin position="449"/>
        <end position="488"/>
    </location>
</feature>
<evidence type="ECO:0000313" key="9">
    <source>
        <dbReference type="Proteomes" id="UP000794436"/>
    </source>
</evidence>
<dbReference type="InterPro" id="IPR013083">
    <property type="entry name" value="Znf_RING/FYVE/PHD"/>
</dbReference>
<feature type="region of interest" description="Disordered" evidence="6">
    <location>
        <begin position="379"/>
        <end position="398"/>
    </location>
</feature>
<evidence type="ECO:0000256" key="1">
    <source>
        <dbReference type="ARBA" id="ARBA00022723"/>
    </source>
</evidence>
<dbReference type="Proteomes" id="UP000794436">
    <property type="component" value="Unassembled WGS sequence"/>
</dbReference>
<evidence type="ECO:0000259" key="7">
    <source>
        <dbReference type="PROSITE" id="PS50089"/>
    </source>
</evidence>
<dbReference type="AlphaFoldDB" id="A0A8K1FI88"/>
<evidence type="ECO:0000256" key="5">
    <source>
        <dbReference type="PROSITE-ProRule" id="PRU00175"/>
    </source>
</evidence>
<dbReference type="InterPro" id="IPR001841">
    <property type="entry name" value="Znf_RING"/>
</dbReference>
<keyword evidence="9" id="KW-1185">Reference proteome</keyword>
<feature type="compositionally biased region" description="Basic and acidic residues" evidence="6">
    <location>
        <begin position="417"/>
        <end position="430"/>
    </location>
</feature>
<dbReference type="PROSITE" id="PS50089">
    <property type="entry name" value="ZF_RING_2"/>
    <property type="match status" value="1"/>
</dbReference>
<dbReference type="SUPFAM" id="SSF57850">
    <property type="entry name" value="RING/U-box"/>
    <property type="match status" value="1"/>
</dbReference>
<proteinExistence type="predicted"/>
<gene>
    <name evidence="8" type="ORF">Poli38472_002497</name>
</gene>
<feature type="repeat" description="ANK" evidence="4">
    <location>
        <begin position="53"/>
        <end position="85"/>
    </location>
</feature>
<evidence type="ECO:0000256" key="6">
    <source>
        <dbReference type="SAM" id="MobiDB-lite"/>
    </source>
</evidence>
<evidence type="ECO:0000313" key="8">
    <source>
        <dbReference type="EMBL" id="TMW63556.1"/>
    </source>
</evidence>
<dbReference type="CDD" id="cd23129">
    <property type="entry name" value="RING-HC_XBAT35-like"/>
    <property type="match status" value="1"/>
</dbReference>
<sequence length="500" mass="55499">MGNVFSWVTKFICPEEQLLWQMAHASDHTSLREAIAKLTPQTRQYLEWQDTYTGRTPLCEAAAKGSHQCVLALVEAGANCKAKDYKGNTPLHLASKYGRLDVVRCLLQIPHVSPFEVNLSNMTPLDVVRHRRAQHDHDGEDEPGTVVSYEKCIEELEKRAYVYSGWLYEKTENLFSMVSGISNLNSWKRRFCIVLQRGLPDVLELALFAMKPGNARPACPSTVLLYHIPSGIQDVSDSKWFNRKDHTFKLTGAIRRPTTEQKAYTVTDVQQVEFAGVDENGYQMWRSFFLHQQSPYVPTAVPAEISSQPAPVAPRLAPETWNTPAGPTGCDLYSYPGARVMRSSSMGEGSRASLATVTTTLTDDDQEDEDLRRAIELSLKSTRQSQHSPPVAVSAPVWEEDDQAPVNASGIPDESSDELRQRRSGGKGDEAQPAVAYSRAPSFSSIGECIVCFDGPQAAVCVPCGHNAVCMSCAEEILDTTAECPVCRRPIRELIKLYRV</sequence>
<dbReference type="PANTHER" id="PTHR46858">
    <property type="entry name" value="OS05G0521000 PROTEIN"/>
    <property type="match status" value="1"/>
</dbReference>
<dbReference type="SUPFAM" id="SSF48403">
    <property type="entry name" value="Ankyrin repeat"/>
    <property type="match status" value="1"/>
</dbReference>
<feature type="compositionally biased region" description="Polar residues" evidence="6">
    <location>
        <begin position="379"/>
        <end position="388"/>
    </location>
</feature>
<dbReference type="Pfam" id="PF12796">
    <property type="entry name" value="Ank_2"/>
    <property type="match status" value="1"/>
</dbReference>
<dbReference type="PROSITE" id="PS50330">
    <property type="entry name" value="UIM"/>
    <property type="match status" value="1"/>
</dbReference>
<comment type="caution">
    <text evidence="8">The sequence shown here is derived from an EMBL/GenBank/DDBJ whole genome shotgun (WGS) entry which is preliminary data.</text>
</comment>
<dbReference type="PROSITE" id="PS50088">
    <property type="entry name" value="ANK_REPEAT"/>
    <property type="match status" value="2"/>
</dbReference>
<name>A0A8K1FI88_PYTOL</name>
<dbReference type="InterPro" id="IPR002110">
    <property type="entry name" value="Ankyrin_rpt"/>
</dbReference>
<organism evidence="8 9">
    <name type="scientific">Pythium oligandrum</name>
    <name type="common">Mycoparasitic fungus</name>
    <dbReference type="NCBI Taxonomy" id="41045"/>
    <lineage>
        <taxon>Eukaryota</taxon>
        <taxon>Sar</taxon>
        <taxon>Stramenopiles</taxon>
        <taxon>Oomycota</taxon>
        <taxon>Peronosporomycetes</taxon>
        <taxon>Pythiales</taxon>
        <taxon>Pythiaceae</taxon>
        <taxon>Pythium</taxon>
    </lineage>
</organism>
<keyword evidence="4" id="KW-0040">ANK repeat</keyword>
<dbReference type="SMART" id="SM00248">
    <property type="entry name" value="ANK"/>
    <property type="match status" value="2"/>
</dbReference>
<dbReference type="SMART" id="SM00726">
    <property type="entry name" value="UIM"/>
    <property type="match status" value="1"/>
</dbReference>